<sequence length="55" mass="6060">MRWSDLYLMALGPVLALAAGLFIYLTATMGQANRAQKTPGAWEKLRPVPGRGEDR</sequence>
<keyword evidence="2" id="KW-1133">Transmembrane helix</keyword>
<evidence type="ECO:0000256" key="2">
    <source>
        <dbReference type="SAM" id="Phobius"/>
    </source>
</evidence>
<evidence type="ECO:0000313" key="4">
    <source>
        <dbReference type="Proteomes" id="UP000199048"/>
    </source>
</evidence>
<protein>
    <submittedName>
        <fullName evidence="3">Uncharacterized protein</fullName>
    </submittedName>
</protein>
<organism evidence="3 4">
    <name type="scientific">Methylobacterium pseudosasicola</name>
    <dbReference type="NCBI Taxonomy" id="582667"/>
    <lineage>
        <taxon>Bacteria</taxon>
        <taxon>Pseudomonadati</taxon>
        <taxon>Pseudomonadota</taxon>
        <taxon>Alphaproteobacteria</taxon>
        <taxon>Hyphomicrobiales</taxon>
        <taxon>Methylobacteriaceae</taxon>
        <taxon>Methylobacterium</taxon>
    </lineage>
</organism>
<feature type="region of interest" description="Disordered" evidence="1">
    <location>
        <begin position="33"/>
        <end position="55"/>
    </location>
</feature>
<keyword evidence="4" id="KW-1185">Reference proteome</keyword>
<dbReference type="RefSeq" id="WP_167367691.1">
    <property type="nucleotide sequence ID" value="NZ_FOTK01000006.1"/>
</dbReference>
<feature type="compositionally biased region" description="Basic and acidic residues" evidence="1">
    <location>
        <begin position="43"/>
        <end position="55"/>
    </location>
</feature>
<dbReference type="Proteomes" id="UP000199048">
    <property type="component" value="Unassembled WGS sequence"/>
</dbReference>
<name>A0A1I4IDF3_9HYPH</name>
<proteinExistence type="predicted"/>
<keyword evidence="2" id="KW-0812">Transmembrane</keyword>
<accession>A0A1I4IDF3</accession>
<dbReference type="AlphaFoldDB" id="A0A1I4IDF3"/>
<dbReference type="EMBL" id="FOTK01000006">
    <property type="protein sequence ID" value="SFL52043.1"/>
    <property type="molecule type" value="Genomic_DNA"/>
</dbReference>
<keyword evidence="2" id="KW-0472">Membrane</keyword>
<gene>
    <name evidence="3" type="ORF">SAMN05192568_100662</name>
</gene>
<evidence type="ECO:0000256" key="1">
    <source>
        <dbReference type="SAM" id="MobiDB-lite"/>
    </source>
</evidence>
<feature type="transmembrane region" description="Helical" evidence="2">
    <location>
        <begin position="6"/>
        <end position="27"/>
    </location>
</feature>
<reference evidence="4" key="1">
    <citation type="submission" date="2016-10" db="EMBL/GenBank/DDBJ databases">
        <authorList>
            <person name="Varghese N."/>
            <person name="Submissions S."/>
        </authorList>
    </citation>
    <scope>NUCLEOTIDE SEQUENCE [LARGE SCALE GENOMIC DNA]</scope>
    <source>
        <strain evidence="4">BL36</strain>
    </source>
</reference>
<evidence type="ECO:0000313" key="3">
    <source>
        <dbReference type="EMBL" id="SFL52043.1"/>
    </source>
</evidence>